<gene>
    <name evidence="1" type="ORF">BDR25DRAFT_28736</name>
</gene>
<dbReference type="Proteomes" id="UP000799755">
    <property type="component" value="Unassembled WGS sequence"/>
</dbReference>
<organism evidence="1 2">
    <name type="scientific">Lindgomyces ingoldianus</name>
    <dbReference type="NCBI Taxonomy" id="673940"/>
    <lineage>
        <taxon>Eukaryota</taxon>
        <taxon>Fungi</taxon>
        <taxon>Dikarya</taxon>
        <taxon>Ascomycota</taxon>
        <taxon>Pezizomycotina</taxon>
        <taxon>Dothideomycetes</taxon>
        <taxon>Pleosporomycetidae</taxon>
        <taxon>Pleosporales</taxon>
        <taxon>Lindgomycetaceae</taxon>
        <taxon>Lindgomyces</taxon>
    </lineage>
</organism>
<dbReference type="EMBL" id="MU003506">
    <property type="protein sequence ID" value="KAF2470983.1"/>
    <property type="molecule type" value="Genomic_DNA"/>
</dbReference>
<sequence length="91" mass="10279">MVDLNWDSSYGLLTEGVRVSRFYSMLPEPNILSVPNFFWGFSLNLYFLRHGRCIAVFCQSLGKGSCIHIPTGSRSIIRDSIWFRSASGALD</sequence>
<name>A0ACB6QVF1_9PLEO</name>
<evidence type="ECO:0000313" key="1">
    <source>
        <dbReference type="EMBL" id="KAF2470983.1"/>
    </source>
</evidence>
<evidence type="ECO:0000313" key="2">
    <source>
        <dbReference type="Proteomes" id="UP000799755"/>
    </source>
</evidence>
<reference evidence="1" key="1">
    <citation type="journal article" date="2020" name="Stud. Mycol.">
        <title>101 Dothideomycetes genomes: a test case for predicting lifestyles and emergence of pathogens.</title>
        <authorList>
            <person name="Haridas S."/>
            <person name="Albert R."/>
            <person name="Binder M."/>
            <person name="Bloem J."/>
            <person name="Labutti K."/>
            <person name="Salamov A."/>
            <person name="Andreopoulos B."/>
            <person name="Baker S."/>
            <person name="Barry K."/>
            <person name="Bills G."/>
            <person name="Bluhm B."/>
            <person name="Cannon C."/>
            <person name="Castanera R."/>
            <person name="Culley D."/>
            <person name="Daum C."/>
            <person name="Ezra D."/>
            <person name="Gonzalez J."/>
            <person name="Henrissat B."/>
            <person name="Kuo A."/>
            <person name="Liang C."/>
            <person name="Lipzen A."/>
            <person name="Lutzoni F."/>
            <person name="Magnuson J."/>
            <person name="Mondo S."/>
            <person name="Nolan M."/>
            <person name="Ohm R."/>
            <person name="Pangilinan J."/>
            <person name="Park H.-J."/>
            <person name="Ramirez L."/>
            <person name="Alfaro M."/>
            <person name="Sun H."/>
            <person name="Tritt A."/>
            <person name="Yoshinaga Y."/>
            <person name="Zwiers L.-H."/>
            <person name="Turgeon B."/>
            <person name="Goodwin S."/>
            <person name="Spatafora J."/>
            <person name="Crous P."/>
            <person name="Grigoriev I."/>
        </authorList>
    </citation>
    <scope>NUCLEOTIDE SEQUENCE</scope>
    <source>
        <strain evidence="1">ATCC 200398</strain>
    </source>
</reference>
<keyword evidence="2" id="KW-1185">Reference proteome</keyword>
<comment type="caution">
    <text evidence="1">The sequence shown here is derived from an EMBL/GenBank/DDBJ whole genome shotgun (WGS) entry which is preliminary data.</text>
</comment>
<accession>A0ACB6QVF1</accession>
<proteinExistence type="predicted"/>
<protein>
    <submittedName>
        <fullName evidence="1">Uncharacterized protein</fullName>
    </submittedName>
</protein>